<keyword evidence="2" id="KW-0408">Iron</keyword>
<accession>A0A382LQV2</accession>
<keyword evidence="5" id="KW-0627">Porphyrin biosynthesis</keyword>
<keyword evidence="4" id="KW-0456">Lyase</keyword>
<reference evidence="6" key="1">
    <citation type="submission" date="2018-05" db="EMBL/GenBank/DDBJ databases">
        <authorList>
            <person name="Lanie J.A."/>
            <person name="Ng W.-L."/>
            <person name="Kazmierczak K.M."/>
            <person name="Andrzejewski T.M."/>
            <person name="Davidsen T.M."/>
            <person name="Wayne K.J."/>
            <person name="Tettelin H."/>
            <person name="Glass J.I."/>
            <person name="Rusch D."/>
            <person name="Podicherti R."/>
            <person name="Tsui H.-C.T."/>
            <person name="Winkler M.E."/>
        </authorList>
    </citation>
    <scope>NUCLEOTIDE SEQUENCE</scope>
</reference>
<name>A0A382LQV2_9ZZZZ</name>
<evidence type="ECO:0000256" key="4">
    <source>
        <dbReference type="ARBA" id="ARBA00023239"/>
    </source>
</evidence>
<dbReference type="CDD" id="cd03411">
    <property type="entry name" value="Ferrochelatase_N"/>
    <property type="match status" value="1"/>
</dbReference>
<dbReference type="InterPro" id="IPR019772">
    <property type="entry name" value="Ferrochelatase_AS"/>
</dbReference>
<evidence type="ECO:0000256" key="2">
    <source>
        <dbReference type="ARBA" id="ARBA00023004"/>
    </source>
</evidence>
<dbReference type="Gene3D" id="3.40.50.1400">
    <property type="match status" value="2"/>
</dbReference>
<dbReference type="InterPro" id="IPR001015">
    <property type="entry name" value="Ferrochelatase"/>
</dbReference>
<evidence type="ECO:0000256" key="3">
    <source>
        <dbReference type="ARBA" id="ARBA00023133"/>
    </source>
</evidence>
<sequence length="282" mass="31724">MSTKAVVLFNLGGPDQISSVRPFLFNLFNDKAIIDLPRPIRWLVAQLISRRRTLVAQNIYSKLGGSSPLLSETKKQAAAIEQKLGEDWRVFVCMRYWHPFSVEIAQDVKQYNPDQIVLLPLYPQYSTTTTASALEDWNYAIQKVGLQKPTEVIGCYPTLKGFIRAHCRLLGEALAESRCEKTDQRVLFSAHGLPVKVISSGDPYQWQVEETALAIVKDLNVERLDWQVCYQSRVGPLEWIGPSTEDAIIQAGLEGKSLTVVPVAFVSEHSETLVELDIDYKS</sequence>
<comment type="pathway">
    <text evidence="1">Porphyrin-containing compound metabolism; protoheme biosynthesis.</text>
</comment>
<dbReference type="Pfam" id="PF00762">
    <property type="entry name" value="Ferrochelatase"/>
    <property type="match status" value="1"/>
</dbReference>
<proteinExistence type="inferred from homology"/>
<dbReference type="GO" id="GO:0005739">
    <property type="term" value="C:mitochondrion"/>
    <property type="evidence" value="ECO:0007669"/>
    <property type="project" value="TreeGrafter"/>
</dbReference>
<dbReference type="InterPro" id="IPR033644">
    <property type="entry name" value="Ferrochelatase_C"/>
</dbReference>
<dbReference type="EMBL" id="UINC01088654">
    <property type="protein sequence ID" value="SVC39078.1"/>
    <property type="molecule type" value="Genomic_DNA"/>
</dbReference>
<dbReference type="GO" id="GO:0006783">
    <property type="term" value="P:heme biosynthetic process"/>
    <property type="evidence" value="ECO:0007669"/>
    <property type="project" value="UniProtKB-KW"/>
</dbReference>
<dbReference type="PROSITE" id="PS00534">
    <property type="entry name" value="FERROCHELATASE"/>
    <property type="match status" value="1"/>
</dbReference>
<dbReference type="HAMAP" id="MF_00323">
    <property type="entry name" value="Ferrochelatase"/>
    <property type="match status" value="1"/>
</dbReference>
<gene>
    <name evidence="6" type="ORF">METZ01_LOCUS291932</name>
</gene>
<keyword evidence="3" id="KW-0350">Heme biosynthesis</keyword>
<evidence type="ECO:0008006" key="7">
    <source>
        <dbReference type="Google" id="ProtNLM"/>
    </source>
</evidence>
<dbReference type="CDD" id="cd00419">
    <property type="entry name" value="Ferrochelatase_C"/>
    <property type="match status" value="1"/>
</dbReference>
<dbReference type="AlphaFoldDB" id="A0A382LQV2"/>
<dbReference type="UniPathway" id="UPA00252"/>
<dbReference type="InterPro" id="IPR033659">
    <property type="entry name" value="Ferrochelatase_N"/>
</dbReference>
<dbReference type="NCBIfam" id="TIGR00109">
    <property type="entry name" value="hemH"/>
    <property type="match status" value="1"/>
</dbReference>
<protein>
    <recommendedName>
        <fullName evidence="7">Ferrochelatase</fullName>
    </recommendedName>
</protein>
<dbReference type="GO" id="GO:0004325">
    <property type="term" value="F:ferrochelatase activity"/>
    <property type="evidence" value="ECO:0007669"/>
    <property type="project" value="InterPro"/>
</dbReference>
<organism evidence="6">
    <name type="scientific">marine metagenome</name>
    <dbReference type="NCBI Taxonomy" id="408172"/>
    <lineage>
        <taxon>unclassified sequences</taxon>
        <taxon>metagenomes</taxon>
        <taxon>ecological metagenomes</taxon>
    </lineage>
</organism>
<feature type="non-terminal residue" evidence="6">
    <location>
        <position position="282"/>
    </location>
</feature>
<evidence type="ECO:0000313" key="6">
    <source>
        <dbReference type="EMBL" id="SVC39078.1"/>
    </source>
</evidence>
<evidence type="ECO:0000256" key="5">
    <source>
        <dbReference type="ARBA" id="ARBA00023244"/>
    </source>
</evidence>
<dbReference type="PANTHER" id="PTHR11108:SF1">
    <property type="entry name" value="FERROCHELATASE, MITOCHONDRIAL"/>
    <property type="match status" value="1"/>
</dbReference>
<dbReference type="SUPFAM" id="SSF53800">
    <property type="entry name" value="Chelatase"/>
    <property type="match status" value="1"/>
</dbReference>
<evidence type="ECO:0000256" key="1">
    <source>
        <dbReference type="ARBA" id="ARBA00004744"/>
    </source>
</evidence>
<dbReference type="PANTHER" id="PTHR11108">
    <property type="entry name" value="FERROCHELATASE"/>
    <property type="match status" value="1"/>
</dbReference>